<evidence type="ECO:0000313" key="2">
    <source>
        <dbReference type="Proteomes" id="UP000636888"/>
    </source>
</evidence>
<accession>A0A8J7LWX8</accession>
<dbReference type="EMBL" id="JAEMHM010000014">
    <property type="protein sequence ID" value="MBJ6726385.1"/>
    <property type="molecule type" value="Genomic_DNA"/>
</dbReference>
<gene>
    <name evidence="1" type="ORF">JFN93_16870</name>
</gene>
<dbReference type="AlphaFoldDB" id="A0A8J7LWX8"/>
<sequence length="160" mass="18331">MKKNRVTINPDYFGPGNGLYVIHFEEGCTTLGFDRVMELGNLLAAELDRWDLTPLPVERGTMKAYKKYRLLTDLVHQKHRQTGYRSRAELTPQLIGLEGKRVEVVDRYGEKRRFWVGKSTGWIPCHLEISTKRSDGGPAVMGAPFQSVRIVCSDRQTSYR</sequence>
<organism evidence="1 2">
    <name type="scientific">Geomesophilobacter sediminis</name>
    <dbReference type="NCBI Taxonomy" id="2798584"/>
    <lineage>
        <taxon>Bacteria</taxon>
        <taxon>Pseudomonadati</taxon>
        <taxon>Thermodesulfobacteriota</taxon>
        <taxon>Desulfuromonadia</taxon>
        <taxon>Geobacterales</taxon>
        <taxon>Geobacteraceae</taxon>
        <taxon>Geomesophilobacter</taxon>
    </lineage>
</organism>
<comment type="caution">
    <text evidence="1">The sequence shown here is derived from an EMBL/GenBank/DDBJ whole genome shotgun (WGS) entry which is preliminary data.</text>
</comment>
<dbReference type="RefSeq" id="WP_199385302.1">
    <property type="nucleotide sequence ID" value="NZ_JAEMHM010000014.1"/>
</dbReference>
<protein>
    <submittedName>
        <fullName evidence="1">Uncharacterized protein</fullName>
    </submittedName>
</protein>
<evidence type="ECO:0000313" key="1">
    <source>
        <dbReference type="EMBL" id="MBJ6726385.1"/>
    </source>
</evidence>
<reference evidence="1" key="1">
    <citation type="submission" date="2020-12" db="EMBL/GenBank/DDBJ databases">
        <title>Geomonas sp. Red875, isolated from river sediment.</title>
        <authorList>
            <person name="Xu Z."/>
            <person name="Zhang Z."/>
            <person name="Masuda Y."/>
            <person name="Itoh H."/>
            <person name="Senoo K."/>
        </authorList>
    </citation>
    <scope>NUCLEOTIDE SEQUENCE</scope>
    <source>
        <strain evidence="1">Red875</strain>
    </source>
</reference>
<keyword evidence="2" id="KW-1185">Reference proteome</keyword>
<proteinExistence type="predicted"/>
<name>A0A8J7LWX8_9BACT</name>
<dbReference type="Proteomes" id="UP000636888">
    <property type="component" value="Unassembled WGS sequence"/>
</dbReference>